<organism evidence="1 2">
    <name type="scientific">Meloidogyne enterolobii</name>
    <name type="common">Root-knot nematode worm</name>
    <name type="synonym">Meloidogyne mayaguensis</name>
    <dbReference type="NCBI Taxonomy" id="390850"/>
    <lineage>
        <taxon>Eukaryota</taxon>
        <taxon>Metazoa</taxon>
        <taxon>Ecdysozoa</taxon>
        <taxon>Nematoda</taxon>
        <taxon>Chromadorea</taxon>
        <taxon>Rhabditida</taxon>
        <taxon>Tylenchina</taxon>
        <taxon>Tylenchomorpha</taxon>
        <taxon>Tylenchoidea</taxon>
        <taxon>Meloidogynidae</taxon>
        <taxon>Meloidogyninae</taxon>
        <taxon>Meloidogyne</taxon>
    </lineage>
</organism>
<accession>A0ACB0Z0G8</accession>
<evidence type="ECO:0000313" key="1">
    <source>
        <dbReference type="EMBL" id="CAK5070815.1"/>
    </source>
</evidence>
<sequence>MPQARRTIRKFLHKCFQCHKMQAPPFARPIMPPLPPTRVRPAKPFEFVGLDFLGPTTTKQDGINVKAWILIICCMVTRGIYLEPTRDMSSISVINVLRRFISRRGKPRRILSDNAPTFVQIHKALDLLTGPPSETSPWDYTTKNGIRWEFIPAYAPWMGATYERLIGLVKKAIQRTIGRRILDYDDLCAFLSEVEASVNSRPITWVSDLPGAPLPLTPKDLIQNSGPNDLGVITCELDCDDEKLSGPEQLAAIWKAYREAADVFWDRWSQEYILAIRERAGWNHKAPKSQSKFLPSIGQIVLVEMDLRPRNLWPLAKIVKLNGSTNEIRSVDLLIGDGKIITRPISRLCPLETEIEESIKEIPKETSEIKQKVESLKNTTISDKTARTHKMILRNQKHPIKIKSTTTLMSLMVLALISLPVLSTDTLWYRCGQFDYSCLIGLSSIITALSVYRFECESCELQCSNRGVVVKSPIEIQKTAVCCMNNCIDHSNLKEYTYEVAHEILVNDYTCEAWFWANSQNSISRKIECPAVNECDLFNCYFCLEQLVNPTCNPRWAAFLLLLSIFILSSLVGILLTTIRSLHTIVYALTLILKMPFQLTRWILGKKWANIEVKRRLHRTELNIRERMRNINRQRRQFRYRLANVMLGAMTGILIVIPTSSVISITTQTESCLRGTKGLTCTINSATTLTLLPAGQTNTLLLRDEHGLTLGTITMRLLSLKMVCHQESIAWLRSYRVEPTAVKRCPRAGSCFNDHCENNYLVTHSVSRRQVSGATVVDCLHQLASTIDILRGQQAQMFMKCLHAQAGAQK</sequence>
<keyword evidence="2" id="KW-1185">Reference proteome</keyword>
<proteinExistence type="predicted"/>
<reference evidence="1" key="1">
    <citation type="submission" date="2023-11" db="EMBL/GenBank/DDBJ databases">
        <authorList>
            <person name="Poullet M."/>
        </authorList>
    </citation>
    <scope>NUCLEOTIDE SEQUENCE</scope>
    <source>
        <strain evidence="1">E1834</strain>
    </source>
</reference>
<name>A0ACB0Z0G8_MELEN</name>
<gene>
    <name evidence="1" type="ORF">MENTE1834_LOCUS18748</name>
</gene>
<evidence type="ECO:0000313" key="2">
    <source>
        <dbReference type="Proteomes" id="UP001497535"/>
    </source>
</evidence>
<comment type="caution">
    <text evidence="1">The sequence shown here is derived from an EMBL/GenBank/DDBJ whole genome shotgun (WGS) entry which is preliminary data.</text>
</comment>
<dbReference type="Proteomes" id="UP001497535">
    <property type="component" value="Unassembled WGS sequence"/>
</dbReference>
<protein>
    <submittedName>
        <fullName evidence="1">Uncharacterized protein</fullName>
    </submittedName>
</protein>
<dbReference type="EMBL" id="CAVMJV010000021">
    <property type="protein sequence ID" value="CAK5070815.1"/>
    <property type="molecule type" value="Genomic_DNA"/>
</dbReference>